<feature type="compositionally biased region" description="Basic and acidic residues" evidence="4">
    <location>
        <begin position="197"/>
        <end position="210"/>
    </location>
</feature>
<feature type="domain" description="ProQ/FinO" evidence="5">
    <location>
        <begin position="96"/>
        <end position="204"/>
    </location>
</feature>
<dbReference type="SMART" id="SM00945">
    <property type="entry name" value="ProQ"/>
    <property type="match status" value="1"/>
</dbReference>
<evidence type="ECO:0000313" key="7">
    <source>
        <dbReference type="Proteomes" id="UP000198505"/>
    </source>
</evidence>
<dbReference type="SUPFAM" id="SSF48657">
    <property type="entry name" value="FinO-like"/>
    <property type="match status" value="1"/>
</dbReference>
<dbReference type="InterPro" id="IPR016103">
    <property type="entry name" value="ProQ/FinO"/>
</dbReference>
<dbReference type="GO" id="GO:0010608">
    <property type="term" value="P:post-transcriptional regulation of gene expression"/>
    <property type="evidence" value="ECO:0007669"/>
    <property type="project" value="InterPro"/>
</dbReference>
<feature type="region of interest" description="Disordered" evidence="4">
    <location>
        <begin position="180"/>
        <end position="258"/>
    </location>
</feature>
<dbReference type="PANTHER" id="PTHR38106">
    <property type="entry name" value="RNA CHAPERONE PROQ"/>
    <property type="match status" value="1"/>
</dbReference>
<dbReference type="EMBL" id="FOGS01000002">
    <property type="protein sequence ID" value="SER68816.1"/>
    <property type="molecule type" value="Genomic_DNA"/>
</dbReference>
<evidence type="ECO:0000256" key="1">
    <source>
        <dbReference type="ARBA" id="ARBA00022490"/>
    </source>
</evidence>
<reference evidence="7" key="1">
    <citation type="submission" date="2016-10" db="EMBL/GenBank/DDBJ databases">
        <authorList>
            <person name="Varghese N."/>
            <person name="Submissions S."/>
        </authorList>
    </citation>
    <scope>NUCLEOTIDE SEQUENCE [LARGE SCALE GENOMIC DNA]</scope>
    <source>
        <strain evidence="7">CGMCC 1.6495</strain>
    </source>
</reference>
<feature type="region of interest" description="Disordered" evidence="4">
    <location>
        <begin position="38"/>
        <end position="102"/>
    </location>
</feature>
<protein>
    <submittedName>
        <fullName evidence="6">ProP effector</fullName>
    </submittedName>
</protein>
<feature type="compositionally biased region" description="Basic and acidic residues" evidence="4">
    <location>
        <begin position="70"/>
        <end position="82"/>
    </location>
</feature>
<keyword evidence="7" id="KW-1185">Reference proteome</keyword>
<dbReference type="Gene3D" id="1.10.1710.10">
    <property type="entry name" value="ProQ/FinO domain"/>
    <property type="match status" value="1"/>
</dbReference>
<dbReference type="GO" id="GO:0033592">
    <property type="term" value="F:RNA strand annealing activity"/>
    <property type="evidence" value="ECO:0007669"/>
    <property type="project" value="InterPro"/>
</dbReference>
<dbReference type="InterPro" id="IPR036442">
    <property type="entry name" value="ProQ/FinO_sf"/>
</dbReference>
<evidence type="ECO:0000256" key="2">
    <source>
        <dbReference type="ARBA" id="ARBA00022884"/>
    </source>
</evidence>
<evidence type="ECO:0000259" key="5">
    <source>
        <dbReference type="SMART" id="SM00945"/>
    </source>
</evidence>
<dbReference type="InterPro" id="IPR023529">
    <property type="entry name" value="ProQ"/>
</dbReference>
<organism evidence="6 7">
    <name type="scientific">Vreelandella subterranea</name>
    <dbReference type="NCBI Taxonomy" id="416874"/>
    <lineage>
        <taxon>Bacteria</taxon>
        <taxon>Pseudomonadati</taxon>
        <taxon>Pseudomonadota</taxon>
        <taxon>Gammaproteobacteria</taxon>
        <taxon>Oceanospirillales</taxon>
        <taxon>Halomonadaceae</taxon>
        <taxon>Vreelandella</taxon>
    </lineage>
</organism>
<keyword evidence="2" id="KW-0694">RNA-binding</keyword>
<feature type="compositionally biased region" description="Pro residues" evidence="4">
    <location>
        <begin position="86"/>
        <end position="101"/>
    </location>
</feature>
<accession>A0A1H9R7X5</accession>
<dbReference type="GO" id="GO:0005829">
    <property type="term" value="C:cytosol"/>
    <property type="evidence" value="ECO:0007669"/>
    <property type="project" value="TreeGrafter"/>
</dbReference>
<keyword evidence="3" id="KW-0143">Chaperone</keyword>
<proteinExistence type="predicted"/>
<evidence type="ECO:0000256" key="3">
    <source>
        <dbReference type="ARBA" id="ARBA00023186"/>
    </source>
</evidence>
<dbReference type="Pfam" id="PF04352">
    <property type="entry name" value="ProQ"/>
    <property type="match status" value="1"/>
</dbReference>
<dbReference type="AlphaFoldDB" id="A0A1H9R7X5"/>
<feature type="compositionally biased region" description="Basic and acidic residues" evidence="4">
    <location>
        <begin position="220"/>
        <end position="233"/>
    </location>
</feature>
<feature type="compositionally biased region" description="Basic and acidic residues" evidence="4">
    <location>
        <begin position="180"/>
        <end position="190"/>
    </location>
</feature>
<evidence type="ECO:0000313" key="6">
    <source>
        <dbReference type="EMBL" id="SER68816.1"/>
    </source>
</evidence>
<keyword evidence="1" id="KW-0963">Cytoplasm</keyword>
<sequence length="258" mass="28458">MSVSTKSVSAGSSPMTLLDDLERHLMLTQAELTQLREENARLKQQLAEARGSTPPEAEASDAQQSSFEFVEPKEQAKPERESAGAPQPPPSEETNPEPPSPHALLAQWYTRYPKAFFKGHTQPLKVGIHHDLAEREPWSGKLIRRALANYVNLPRYIKSVREGATRIDLEGNEAGVVDAEAARHAAEKRAQKAPATPKERSPAAREDKSRAKAPKPKKKAPTEAGEKAEKTPTDVDAPQKQLSLEDKLLGLQQKFQGR</sequence>
<dbReference type="STRING" id="416874.SAMN04487958_102272"/>
<dbReference type="Proteomes" id="UP000198505">
    <property type="component" value="Unassembled WGS sequence"/>
</dbReference>
<dbReference type="PANTHER" id="PTHR38106:SF1">
    <property type="entry name" value="RNA CHAPERONE PROQ"/>
    <property type="match status" value="1"/>
</dbReference>
<dbReference type="GO" id="GO:0034057">
    <property type="term" value="F:RNA strand-exchange activity"/>
    <property type="evidence" value="ECO:0007669"/>
    <property type="project" value="InterPro"/>
</dbReference>
<name>A0A1H9R7X5_9GAMM</name>
<evidence type="ECO:0000256" key="4">
    <source>
        <dbReference type="SAM" id="MobiDB-lite"/>
    </source>
</evidence>
<gene>
    <name evidence="6" type="ORF">SAMN04487958_102272</name>
</gene>